<evidence type="ECO:0000256" key="2">
    <source>
        <dbReference type="ARBA" id="ARBA00023125"/>
    </source>
</evidence>
<dbReference type="PANTHER" id="PTHR43280:SF2">
    <property type="entry name" value="HTH-TYPE TRANSCRIPTIONAL REGULATOR EXSA"/>
    <property type="match status" value="1"/>
</dbReference>
<gene>
    <name evidence="5" type="ORF">FC49_GL000329</name>
</gene>
<dbReference type="Proteomes" id="UP000050973">
    <property type="component" value="Unassembled WGS sequence"/>
</dbReference>
<dbReference type="Pfam" id="PF12833">
    <property type="entry name" value="HTH_18"/>
    <property type="match status" value="1"/>
</dbReference>
<dbReference type="SUPFAM" id="SSF51215">
    <property type="entry name" value="Regulatory protein AraC"/>
    <property type="match status" value="1"/>
</dbReference>
<dbReference type="GO" id="GO:0043565">
    <property type="term" value="F:sequence-specific DNA binding"/>
    <property type="evidence" value="ECO:0007669"/>
    <property type="project" value="InterPro"/>
</dbReference>
<dbReference type="PROSITE" id="PS01124">
    <property type="entry name" value="HTH_ARAC_FAMILY_2"/>
    <property type="match status" value="1"/>
</dbReference>
<reference evidence="5 6" key="1">
    <citation type="journal article" date="2015" name="Genome Announc.">
        <title>Expanding the biotechnology potential of lactobacilli through comparative genomics of 213 strains and associated genera.</title>
        <authorList>
            <person name="Sun Z."/>
            <person name="Harris H.M."/>
            <person name="McCann A."/>
            <person name="Guo C."/>
            <person name="Argimon S."/>
            <person name="Zhang W."/>
            <person name="Yang X."/>
            <person name="Jeffery I.B."/>
            <person name="Cooney J.C."/>
            <person name="Kagawa T.F."/>
            <person name="Liu W."/>
            <person name="Song Y."/>
            <person name="Salvetti E."/>
            <person name="Wrobel A."/>
            <person name="Rasinkangas P."/>
            <person name="Parkhill J."/>
            <person name="Rea M.C."/>
            <person name="O'Sullivan O."/>
            <person name="Ritari J."/>
            <person name="Douillard F.P."/>
            <person name="Paul Ross R."/>
            <person name="Yang R."/>
            <person name="Briner A.E."/>
            <person name="Felis G.E."/>
            <person name="de Vos W.M."/>
            <person name="Barrangou R."/>
            <person name="Klaenhammer T.R."/>
            <person name="Caufield P.W."/>
            <person name="Cui Y."/>
            <person name="Zhang H."/>
            <person name="O'Toole P.W."/>
        </authorList>
    </citation>
    <scope>NUCLEOTIDE SEQUENCE [LARGE SCALE GENOMIC DNA]</scope>
    <source>
        <strain evidence="5 6">DSM 4864</strain>
    </source>
</reference>
<name>A0A0R1WIP4_9LACO</name>
<comment type="caution">
    <text evidence="5">The sequence shown here is derived from an EMBL/GenBank/DDBJ whole genome shotgun (WGS) entry which is preliminary data.</text>
</comment>
<dbReference type="PANTHER" id="PTHR43280">
    <property type="entry name" value="ARAC-FAMILY TRANSCRIPTIONAL REGULATOR"/>
    <property type="match status" value="1"/>
</dbReference>
<keyword evidence="1" id="KW-0805">Transcription regulation</keyword>
<dbReference type="InterPro" id="IPR018060">
    <property type="entry name" value="HTH_AraC"/>
</dbReference>
<dbReference type="GO" id="GO:0003700">
    <property type="term" value="F:DNA-binding transcription factor activity"/>
    <property type="evidence" value="ECO:0007669"/>
    <property type="project" value="InterPro"/>
</dbReference>
<accession>A0A0R1WIP4</accession>
<evidence type="ECO:0000313" key="5">
    <source>
        <dbReference type="EMBL" id="KRM15547.1"/>
    </source>
</evidence>
<feature type="domain" description="HTH araC/xylS-type" evidence="4">
    <location>
        <begin position="175"/>
        <end position="273"/>
    </location>
</feature>
<evidence type="ECO:0000259" key="4">
    <source>
        <dbReference type="PROSITE" id="PS01124"/>
    </source>
</evidence>
<evidence type="ECO:0000256" key="1">
    <source>
        <dbReference type="ARBA" id="ARBA00023015"/>
    </source>
</evidence>
<dbReference type="AlphaFoldDB" id="A0A0R1WIP4"/>
<keyword evidence="2" id="KW-0238">DNA-binding</keyword>
<keyword evidence="3" id="KW-0804">Transcription</keyword>
<dbReference type="RefSeq" id="WP_056984462.1">
    <property type="nucleotide sequence ID" value="NZ_AZGE01000010.1"/>
</dbReference>
<dbReference type="SMART" id="SM00342">
    <property type="entry name" value="HTH_ARAC"/>
    <property type="match status" value="1"/>
</dbReference>
<protein>
    <submittedName>
        <fullName evidence="5">AraC family transcriptional regulator</fullName>
    </submittedName>
</protein>
<dbReference type="Gene3D" id="1.10.10.60">
    <property type="entry name" value="Homeodomain-like"/>
    <property type="match status" value="2"/>
</dbReference>
<dbReference type="EMBL" id="AZGE01000010">
    <property type="protein sequence ID" value="KRM15547.1"/>
    <property type="molecule type" value="Genomic_DNA"/>
</dbReference>
<proteinExistence type="predicted"/>
<dbReference type="SUPFAM" id="SSF46689">
    <property type="entry name" value="Homeodomain-like"/>
    <property type="match status" value="2"/>
</dbReference>
<evidence type="ECO:0000256" key="3">
    <source>
        <dbReference type="ARBA" id="ARBA00023163"/>
    </source>
</evidence>
<evidence type="ECO:0000313" key="6">
    <source>
        <dbReference type="Proteomes" id="UP000050973"/>
    </source>
</evidence>
<dbReference type="PATRIC" id="fig|1423779.3.peg.334"/>
<dbReference type="InterPro" id="IPR009057">
    <property type="entry name" value="Homeodomain-like_sf"/>
</dbReference>
<dbReference type="InterPro" id="IPR037923">
    <property type="entry name" value="HTH-like"/>
</dbReference>
<organism evidence="5 6">
    <name type="scientific">Limosilactobacillus oris DSM 4864</name>
    <dbReference type="NCBI Taxonomy" id="1423779"/>
    <lineage>
        <taxon>Bacteria</taxon>
        <taxon>Bacillati</taxon>
        <taxon>Bacillota</taxon>
        <taxon>Bacilli</taxon>
        <taxon>Lactobacillales</taxon>
        <taxon>Lactobacillaceae</taxon>
        <taxon>Limosilactobacillus</taxon>
    </lineage>
</organism>
<sequence>MQVTYFDISQPIVAVNQGFFTADENWQHKRIYQNEAWEIIILVTGKLFLQVNQQRFTLDANQVLLVPAHAVVVGFQKSPALTQYYWFHFFPTPQGIEQTEYQEGQETLGGQIPLPAQFSLPEIKKSFVLANQVLDIASNQHYPHITVDYLLTSLLIELAHEFIESSQSRTGDQMENIKGWIRSNLNSSLTVSQVAQHFEFNPNYLERIFKAATGQTIIQFINQLKMARAQELLLKTNFPIKQIASEAHFNDDKHFMKLFKKKFQLTPSEFRRSYSHKFQDSSSFDPQQLLSRDTDINYLQRFKNDH</sequence>